<organism evidence="3">
    <name type="scientific">uncultured Caudovirales phage</name>
    <dbReference type="NCBI Taxonomy" id="2100421"/>
    <lineage>
        <taxon>Viruses</taxon>
        <taxon>Duplodnaviria</taxon>
        <taxon>Heunggongvirae</taxon>
        <taxon>Uroviricota</taxon>
        <taxon>Caudoviricetes</taxon>
        <taxon>Peduoviridae</taxon>
        <taxon>Maltschvirus</taxon>
        <taxon>Maltschvirus maltsch</taxon>
    </lineage>
</organism>
<evidence type="ECO:0000313" key="4">
    <source>
        <dbReference type="EMBL" id="CAB5230002.1"/>
    </source>
</evidence>
<feature type="region of interest" description="Disordered" evidence="1">
    <location>
        <begin position="143"/>
        <end position="162"/>
    </location>
</feature>
<dbReference type="EMBL" id="LR798410">
    <property type="protein sequence ID" value="CAB5230002.1"/>
    <property type="molecule type" value="Genomic_DNA"/>
</dbReference>
<evidence type="ECO:0000313" key="2">
    <source>
        <dbReference type="EMBL" id="CAB4184148.1"/>
    </source>
</evidence>
<feature type="compositionally biased region" description="Basic and acidic residues" evidence="1">
    <location>
        <begin position="41"/>
        <end position="108"/>
    </location>
</feature>
<evidence type="ECO:0000256" key="1">
    <source>
        <dbReference type="SAM" id="MobiDB-lite"/>
    </source>
</evidence>
<evidence type="ECO:0008006" key="5">
    <source>
        <dbReference type="Google" id="ProtNLM"/>
    </source>
</evidence>
<reference evidence="3" key="1">
    <citation type="submission" date="2020-05" db="EMBL/GenBank/DDBJ databases">
        <authorList>
            <person name="Chiriac C."/>
            <person name="Salcher M."/>
            <person name="Ghai R."/>
            <person name="Kavagutti S V."/>
        </authorList>
    </citation>
    <scope>NUCLEOTIDE SEQUENCE</scope>
</reference>
<feature type="region of interest" description="Disordered" evidence="1">
    <location>
        <begin position="25"/>
        <end position="123"/>
    </location>
</feature>
<dbReference type="EMBL" id="LR797056">
    <property type="protein sequence ID" value="CAB4184148.1"/>
    <property type="molecule type" value="Genomic_DNA"/>
</dbReference>
<name>A0A6J5SMT7_9CAUD</name>
<gene>
    <name evidence="2" type="ORF">UFOVP1109_35</name>
    <name evidence="3" type="ORF">UFOVP1473_18</name>
    <name evidence="4" type="ORF">UFOVP1560_26</name>
</gene>
<feature type="compositionally biased region" description="Basic and acidic residues" evidence="1">
    <location>
        <begin position="143"/>
        <end position="158"/>
    </location>
</feature>
<sequence length="298" mass="32559">MSASATVLTSENAAEFYAQKMGLAAQDDSTEAANAEPVESETGKNELEADADSEPKEAAAEEPEKKANPKIEKRIGEVVKQREQAKAEALKERAARESAEARLREYEQKATPQKAADAEPKPEQFTDAFEYARALAEFSAEKALNDRDRQDAEKKAATERQQTLKQWSDKITAVKADLPDFEDIVSSSNVAVSDQVRDAILESDVGPQVLYYLAENPEFAQKLSEMSTITALVKIGNLEARFEKKEPAKAAATKQKAPAPIKPIQGGGSGMDVQINSDGVFHGTFQSWKQARLAGKIR</sequence>
<dbReference type="EMBL" id="LR797433">
    <property type="protein sequence ID" value="CAB4215857.1"/>
    <property type="molecule type" value="Genomic_DNA"/>
</dbReference>
<evidence type="ECO:0000313" key="3">
    <source>
        <dbReference type="EMBL" id="CAB4215857.1"/>
    </source>
</evidence>
<proteinExistence type="predicted"/>
<accession>A0A6J5SMT7</accession>
<protein>
    <recommendedName>
        <fullName evidence="5">Scaffold protein</fullName>
    </recommendedName>
</protein>